<evidence type="ECO:0008006" key="7">
    <source>
        <dbReference type="Google" id="ProtNLM"/>
    </source>
</evidence>
<evidence type="ECO:0000259" key="4">
    <source>
        <dbReference type="Pfam" id="PF17853"/>
    </source>
</evidence>
<dbReference type="Pfam" id="PF17853">
    <property type="entry name" value="GGDEF_2"/>
    <property type="match status" value="1"/>
</dbReference>
<dbReference type="PANTHER" id="PTHR33744">
    <property type="entry name" value="CARBOHYDRATE DIACID REGULATOR"/>
    <property type="match status" value="1"/>
</dbReference>
<comment type="similarity">
    <text evidence="1">Belongs to the CdaR family.</text>
</comment>
<dbReference type="Gene3D" id="1.10.10.2840">
    <property type="entry name" value="PucR C-terminal helix-turn-helix domain"/>
    <property type="match status" value="1"/>
</dbReference>
<evidence type="ECO:0000313" key="6">
    <source>
        <dbReference type="Proteomes" id="UP000660339"/>
    </source>
</evidence>
<gene>
    <name evidence="5" type="ORF">Cme02nite_74310</name>
</gene>
<dbReference type="AlphaFoldDB" id="A0A8J3PJR5"/>
<dbReference type="InterPro" id="IPR051448">
    <property type="entry name" value="CdaR-like_regulators"/>
</dbReference>
<dbReference type="Proteomes" id="UP000660339">
    <property type="component" value="Unassembled WGS sequence"/>
</dbReference>
<reference evidence="5" key="1">
    <citation type="submission" date="2021-01" db="EMBL/GenBank/DDBJ databases">
        <title>Whole genome shotgun sequence of Catellatospora methionotrophica NBRC 14553.</title>
        <authorList>
            <person name="Komaki H."/>
            <person name="Tamura T."/>
        </authorList>
    </citation>
    <scope>NUCLEOTIDE SEQUENCE</scope>
    <source>
        <strain evidence="5">NBRC 14553</strain>
    </source>
</reference>
<evidence type="ECO:0000256" key="1">
    <source>
        <dbReference type="ARBA" id="ARBA00006754"/>
    </source>
</evidence>
<name>A0A8J3PJR5_9ACTN</name>
<dbReference type="Pfam" id="PF07905">
    <property type="entry name" value="PucR"/>
    <property type="match status" value="1"/>
</dbReference>
<comment type="caution">
    <text evidence="5">The sequence shown here is derived from an EMBL/GenBank/DDBJ whole genome shotgun (WGS) entry which is preliminary data.</text>
</comment>
<evidence type="ECO:0000313" key="5">
    <source>
        <dbReference type="EMBL" id="GIG19099.1"/>
    </source>
</evidence>
<feature type="domain" description="PucR C-terminal helix-turn-helix" evidence="3">
    <location>
        <begin position="464"/>
        <end position="520"/>
    </location>
</feature>
<dbReference type="RefSeq" id="WP_166384631.1">
    <property type="nucleotide sequence ID" value="NZ_BAAATT010000039.1"/>
</dbReference>
<accession>A0A8J3PJR5</accession>
<keyword evidence="6" id="KW-1185">Reference proteome</keyword>
<dbReference type="PANTHER" id="PTHR33744:SF17">
    <property type="entry name" value="CONSERVED PROTEIN"/>
    <property type="match status" value="1"/>
</dbReference>
<dbReference type="InterPro" id="IPR041522">
    <property type="entry name" value="CdaR_GGDEF"/>
</dbReference>
<evidence type="ECO:0000259" key="3">
    <source>
        <dbReference type="Pfam" id="PF13556"/>
    </source>
</evidence>
<protein>
    <recommendedName>
        <fullName evidence="7">PucR family transcriptional regulator</fullName>
    </recommendedName>
</protein>
<proteinExistence type="inferred from homology"/>
<dbReference type="InterPro" id="IPR025736">
    <property type="entry name" value="PucR_C-HTH_dom"/>
</dbReference>
<dbReference type="Pfam" id="PF13556">
    <property type="entry name" value="HTH_30"/>
    <property type="match status" value="1"/>
</dbReference>
<feature type="domain" description="CdaR GGDEF-like" evidence="4">
    <location>
        <begin position="266"/>
        <end position="410"/>
    </location>
</feature>
<sequence>MRLRDVLEQPGVRLPVLAGEGELDRPAHLAYTTDLLDPARYLAGGEVVLTGMMWRREPADSELFVAALAGAGVAALGAGEALLGPVPADLVEACRRHRLPLFAVPAEVSFREVTDRINTVLWAEREAGALAARSRRRGMVATLAAGADLAEVWPATGAWVLTSTGRVIVGDPEDTPRDLAIGRRLATAFLRADTLPARCRIGDRDFHLDAPGPTATPGTRFVACADPTLLEELVELTALDAARSERARRIERRLAVHLAATLTSAADPPELAAALHACGLPLTGPYTVLVATLPASASRSGAGSGSGSGCGFGETAGIGAVKRAVSSKPHDADGVAVAVVEEMVPGAAVAVVGGEVVAVAADVGRVGGLREAGRHLTTAARGTRFAAGSSEAAGVAELPAALSRARHAHRYAVEQRDRVAVIGSDELASHDLLLAGVPRATRQAFADRLLAPLRAYDADHHADLVRTLQTFLACDGSWTRCAAEMHLHVNTLRYRIRRIADLTGRDLDRFTDRVDLYLALCLDT</sequence>
<evidence type="ECO:0000259" key="2">
    <source>
        <dbReference type="Pfam" id="PF07905"/>
    </source>
</evidence>
<dbReference type="InterPro" id="IPR012914">
    <property type="entry name" value="PucR_dom"/>
</dbReference>
<organism evidence="5 6">
    <name type="scientific">Catellatospora methionotrophica</name>
    <dbReference type="NCBI Taxonomy" id="121620"/>
    <lineage>
        <taxon>Bacteria</taxon>
        <taxon>Bacillati</taxon>
        <taxon>Actinomycetota</taxon>
        <taxon>Actinomycetes</taxon>
        <taxon>Micromonosporales</taxon>
        <taxon>Micromonosporaceae</taxon>
        <taxon>Catellatospora</taxon>
    </lineage>
</organism>
<feature type="domain" description="Purine catabolism PurC-like" evidence="2">
    <location>
        <begin position="5"/>
        <end position="119"/>
    </location>
</feature>
<dbReference type="EMBL" id="BONJ01000048">
    <property type="protein sequence ID" value="GIG19099.1"/>
    <property type="molecule type" value="Genomic_DNA"/>
</dbReference>
<dbReference type="InterPro" id="IPR042070">
    <property type="entry name" value="PucR_C-HTH_sf"/>
</dbReference>